<dbReference type="GO" id="GO:0009360">
    <property type="term" value="C:DNA polymerase III complex"/>
    <property type="evidence" value="ECO:0007669"/>
    <property type="project" value="TreeGrafter"/>
</dbReference>
<keyword evidence="1" id="KW-0548">Nucleotidyltransferase</keyword>
<dbReference type="InterPro" id="IPR050238">
    <property type="entry name" value="DNA_Rep/Repair_Clamp_Loader"/>
</dbReference>
<dbReference type="GO" id="GO:0008408">
    <property type="term" value="F:3'-5' exonuclease activity"/>
    <property type="evidence" value="ECO:0007669"/>
    <property type="project" value="InterPro"/>
</dbReference>
<dbReference type="InterPro" id="IPR027417">
    <property type="entry name" value="P-loop_NTPase"/>
</dbReference>
<evidence type="ECO:0000313" key="1">
    <source>
        <dbReference type="EMBL" id="CUS40775.1"/>
    </source>
</evidence>
<dbReference type="SUPFAM" id="SSF52540">
    <property type="entry name" value="P-loop containing nucleoside triphosphate hydrolases"/>
    <property type="match status" value="1"/>
</dbReference>
<dbReference type="AlphaFoldDB" id="A0A160T9D0"/>
<gene>
    <name evidence="1" type="ORF">MGWOODY_Tha1958</name>
</gene>
<keyword evidence="1" id="KW-0808">Transferase</keyword>
<dbReference type="Pfam" id="PF13177">
    <property type="entry name" value="DNA_pol3_delta2"/>
    <property type="match status" value="1"/>
</dbReference>
<accession>A0A160T9D0</accession>
<reference evidence="1" key="1">
    <citation type="submission" date="2015-10" db="EMBL/GenBank/DDBJ databases">
        <authorList>
            <person name="Gilbert D.G."/>
        </authorList>
    </citation>
    <scope>NUCLEOTIDE SEQUENCE</scope>
</reference>
<dbReference type="InterPro" id="IPR004622">
    <property type="entry name" value="DNA_pol_HolB"/>
</dbReference>
<name>A0A160T9D0_9ZZZZ</name>
<dbReference type="PANTHER" id="PTHR11669">
    <property type="entry name" value="REPLICATION FACTOR C / DNA POLYMERASE III GAMMA-TAU SUBUNIT"/>
    <property type="match status" value="1"/>
</dbReference>
<proteinExistence type="predicted"/>
<dbReference type="EMBL" id="CZQC01000025">
    <property type="protein sequence ID" value="CUS40775.1"/>
    <property type="molecule type" value="Genomic_DNA"/>
</dbReference>
<organism evidence="1">
    <name type="scientific">hydrothermal vent metagenome</name>
    <dbReference type="NCBI Taxonomy" id="652676"/>
    <lineage>
        <taxon>unclassified sequences</taxon>
        <taxon>metagenomes</taxon>
        <taxon>ecological metagenomes</taxon>
    </lineage>
</organism>
<dbReference type="NCBIfam" id="NF004310">
    <property type="entry name" value="PRK05707.1"/>
    <property type="match status" value="1"/>
</dbReference>
<sequence>MITPAATHNAINGAVLPWQQSVWADLIKRHRHSGLPHALMLTGPKGIGKHDLALHIARWLLCQNPSDDACGHCHSCQLWAAGSHPDFQIGQPEEGSRQIRIDTVRHINDFISQTPQISRCQVVIIRPVEVMNTNAANALLKTLEEPPGESFLLLETERFGSVLPTIRSRCQRLSLAAPKAELALQWLTATGVQTAIAEHALRMNNNAPLAARDWLAGAAGDTQQRWLELLLQWSKGSAPLQAVADGWSKFELGDIITWFYGLTCDCMKAMMQVPHEHLLYANAVTELSSYAMTDKIKLITLQDKLRLTNGQLLSGASHHNKMLLVESLLLDWQALLIQRSGSSA</sequence>
<dbReference type="EC" id="2.7.7.7" evidence="1"/>
<dbReference type="Gene3D" id="3.40.50.300">
    <property type="entry name" value="P-loop containing nucleotide triphosphate hydrolases"/>
    <property type="match status" value="1"/>
</dbReference>
<protein>
    <submittedName>
        <fullName evidence="1">DNA polymerase III delta prime subunit</fullName>
        <ecNumber evidence="1">2.7.7.7</ecNumber>
    </submittedName>
</protein>
<dbReference type="NCBIfam" id="TIGR00678">
    <property type="entry name" value="holB"/>
    <property type="match status" value="1"/>
</dbReference>
<dbReference type="GO" id="GO:0003887">
    <property type="term" value="F:DNA-directed DNA polymerase activity"/>
    <property type="evidence" value="ECO:0007669"/>
    <property type="project" value="UniProtKB-EC"/>
</dbReference>
<dbReference type="PANTHER" id="PTHR11669:SF8">
    <property type="entry name" value="DNA POLYMERASE III SUBUNIT DELTA"/>
    <property type="match status" value="1"/>
</dbReference>
<dbReference type="GO" id="GO:0006261">
    <property type="term" value="P:DNA-templated DNA replication"/>
    <property type="evidence" value="ECO:0007669"/>
    <property type="project" value="TreeGrafter"/>
</dbReference>